<dbReference type="Pfam" id="PF00589">
    <property type="entry name" value="Phage_integrase"/>
    <property type="match status" value="1"/>
</dbReference>
<dbReference type="GO" id="GO:0006310">
    <property type="term" value="P:DNA recombination"/>
    <property type="evidence" value="ECO:0007669"/>
    <property type="project" value="UniProtKB-KW"/>
</dbReference>
<evidence type="ECO:0000313" key="4">
    <source>
        <dbReference type="Proteomes" id="UP000596092"/>
    </source>
</evidence>
<dbReference type="Proteomes" id="UP000596092">
    <property type="component" value="Chromosome"/>
</dbReference>
<reference evidence="3 4" key="1">
    <citation type="submission" date="2020-05" db="EMBL/GenBank/DDBJ databases">
        <title>Complete genome of Desulfobulbus oligotrophicus.</title>
        <authorList>
            <person name="Podar M."/>
        </authorList>
    </citation>
    <scope>NUCLEOTIDE SEQUENCE [LARGE SCALE GENOMIC DNA]</scope>
    <source>
        <strain evidence="3 4">Prop6</strain>
    </source>
</reference>
<dbReference type="InterPro" id="IPR013762">
    <property type="entry name" value="Integrase-like_cat_sf"/>
</dbReference>
<dbReference type="InterPro" id="IPR011010">
    <property type="entry name" value="DNA_brk_join_enz"/>
</dbReference>
<dbReference type="Gene3D" id="1.10.443.10">
    <property type="entry name" value="Intergrase catalytic core"/>
    <property type="match status" value="1"/>
</dbReference>
<dbReference type="GO" id="GO:0015074">
    <property type="term" value="P:DNA integration"/>
    <property type="evidence" value="ECO:0007669"/>
    <property type="project" value="InterPro"/>
</dbReference>
<keyword evidence="1" id="KW-0233">DNA recombination</keyword>
<dbReference type="KEGG" id="dog:HP555_06995"/>
<feature type="domain" description="Tyr recombinase" evidence="2">
    <location>
        <begin position="1"/>
        <end position="157"/>
    </location>
</feature>
<dbReference type="InterPro" id="IPR050090">
    <property type="entry name" value="Tyrosine_recombinase_XerCD"/>
</dbReference>
<evidence type="ECO:0000259" key="2">
    <source>
        <dbReference type="PROSITE" id="PS51898"/>
    </source>
</evidence>
<keyword evidence="4" id="KW-1185">Reference proteome</keyword>
<dbReference type="PANTHER" id="PTHR30349">
    <property type="entry name" value="PHAGE INTEGRASE-RELATED"/>
    <property type="match status" value="1"/>
</dbReference>
<evidence type="ECO:0000256" key="1">
    <source>
        <dbReference type="ARBA" id="ARBA00023172"/>
    </source>
</evidence>
<protein>
    <submittedName>
        <fullName evidence="3">Tyrosine-type recombinase/integrase</fullName>
    </submittedName>
</protein>
<dbReference type="PANTHER" id="PTHR30349:SF64">
    <property type="entry name" value="PROPHAGE INTEGRASE INTD-RELATED"/>
    <property type="match status" value="1"/>
</dbReference>
<dbReference type="InterPro" id="IPR002104">
    <property type="entry name" value="Integrase_catalytic"/>
</dbReference>
<proteinExistence type="predicted"/>
<dbReference type="AlphaFoldDB" id="A0A7T6AQM3"/>
<name>A0A7T6AQM3_9BACT</name>
<sequence length="162" mass="18657">MRIPLSWKRWRTAAGTAKCGSPLPCFCPSRPWESWATGYAGVFLVGSLEKKYPAAVKYFIRQWLLPQKELTPIPGTKEWRRYHLHESHVQGALKRAVWMAKLVNCVKSHTFRHSFATHLLQADYDIRTIQTMPAHTDVRTTMMYTHCIPGKTAKEAKSPLDF</sequence>
<dbReference type="SUPFAM" id="SSF56349">
    <property type="entry name" value="DNA breaking-rejoining enzymes"/>
    <property type="match status" value="1"/>
</dbReference>
<evidence type="ECO:0000313" key="3">
    <source>
        <dbReference type="EMBL" id="QQG65630.1"/>
    </source>
</evidence>
<dbReference type="EMBL" id="CP054140">
    <property type="protein sequence ID" value="QQG65630.1"/>
    <property type="molecule type" value="Genomic_DNA"/>
</dbReference>
<dbReference type="GO" id="GO:0003677">
    <property type="term" value="F:DNA binding"/>
    <property type="evidence" value="ECO:0007669"/>
    <property type="project" value="InterPro"/>
</dbReference>
<organism evidence="3 4">
    <name type="scientific">Desulfobulbus oligotrophicus</name>
    <dbReference type="NCBI Taxonomy" id="1909699"/>
    <lineage>
        <taxon>Bacteria</taxon>
        <taxon>Pseudomonadati</taxon>
        <taxon>Thermodesulfobacteriota</taxon>
        <taxon>Desulfobulbia</taxon>
        <taxon>Desulfobulbales</taxon>
        <taxon>Desulfobulbaceae</taxon>
        <taxon>Desulfobulbus</taxon>
    </lineage>
</organism>
<accession>A0A7T6AQM3</accession>
<gene>
    <name evidence="3" type="ORF">HP555_06995</name>
</gene>
<dbReference type="PROSITE" id="PS51898">
    <property type="entry name" value="TYR_RECOMBINASE"/>
    <property type="match status" value="1"/>
</dbReference>